<reference evidence="14" key="2">
    <citation type="submission" date="2019-05" db="EMBL/GenBank/DDBJ databases">
        <title>Unravelling the molecular evolution of spider venoms.</title>
        <authorList>
            <person name="Pineda S."/>
        </authorList>
    </citation>
    <scope>NUCLEOTIDE SEQUENCE</scope>
</reference>
<dbReference type="SUPFAM" id="SSF47473">
    <property type="entry name" value="EF-hand"/>
    <property type="match status" value="2"/>
</dbReference>
<name>A0A4Q8K3B0_9ARAC</name>
<dbReference type="InterPro" id="IPR011992">
    <property type="entry name" value="EF-hand-dom_pair"/>
</dbReference>
<keyword evidence="7" id="KW-0325">Glycoprotein</keyword>
<feature type="domain" description="EF-hand" evidence="13">
    <location>
        <begin position="203"/>
        <end position="238"/>
    </location>
</feature>
<proteinExistence type="predicted"/>
<comment type="subunit">
    <text evidence="10">Interacts with PCSK6 (immature form including the propeptide); probably involved in the maturation and the secretion of PCSK6.</text>
</comment>
<dbReference type="PROSITE" id="PS50222">
    <property type="entry name" value="EF_HAND_2"/>
    <property type="match status" value="4"/>
</dbReference>
<evidence type="ECO:0000256" key="8">
    <source>
        <dbReference type="ARBA" id="ARBA00023186"/>
    </source>
</evidence>
<keyword evidence="4" id="KW-0677">Repeat</keyword>
<evidence type="ECO:0000256" key="7">
    <source>
        <dbReference type="ARBA" id="ARBA00023180"/>
    </source>
</evidence>
<dbReference type="Gene3D" id="1.10.238.10">
    <property type="entry name" value="EF-hand"/>
    <property type="match status" value="3"/>
</dbReference>
<evidence type="ECO:0000259" key="13">
    <source>
        <dbReference type="PROSITE" id="PS50222"/>
    </source>
</evidence>
<dbReference type="GO" id="GO:0005509">
    <property type="term" value="F:calcium ion binding"/>
    <property type="evidence" value="ECO:0007669"/>
    <property type="project" value="InterPro"/>
</dbReference>
<evidence type="ECO:0000256" key="2">
    <source>
        <dbReference type="ARBA" id="ARBA00022723"/>
    </source>
</evidence>
<evidence type="ECO:0000256" key="5">
    <source>
        <dbReference type="ARBA" id="ARBA00022824"/>
    </source>
</evidence>
<comment type="function">
    <text evidence="9">Probable molecular chaperone assisting protein biosynthesis and transport in the endoplasmic reticulum. Required for the proper biosynthesis and transport of pulmonary surfactant-associated protein A/SP-A, pulmonary surfactant-associated protein D/SP-D and the lipid transporter ABCA3. By regulating both the proper expression and the degradation through the endoplasmic reticulum-associated protein degradation pathway of these proteins plays a crucial role in pulmonary surfactant homeostasis. Has an anti-fibrotic activity by negatively regulating the secretion of type I and type III collagens. This calcium-binding protein also transiently associates with immature PCSK6 and regulates its secretion.</text>
</comment>
<sequence length="333" mass="38885">MFNGMNNILFLIFVFCLWNVLCSPHSHNKVDRTKEVEDGVYNSRDHIHYQNGEHHSEFDHEAILGSHNTAEEFDHLSPEEAKRRLKLLAHKMDKNHDTYIDRKELIEWVLMSFKTLTEEEALEQLEDEDGDEDGKISWQEHVAETYGIYKDDDLLFDSTESSSEYKMLKNDQELFKVADLNNDGILDKSEFPAFSHPEEFEHMHQIVYEQAMEKRDKDKDGYLSFDEFIADSYGAPPIPTSEHYIVEKDRFVNDFDQDKDGKLNREEVLLWLIPNNIEMAENEADHLIESSDGDNDGKLSIQEITDHHDIFVGSEATDFGEHLHNSHKFSDEL</sequence>
<dbReference type="FunFam" id="1.10.238.10:FF:000104">
    <property type="entry name" value="calumenin isoform X1"/>
    <property type="match status" value="1"/>
</dbReference>
<dbReference type="Pfam" id="PF13499">
    <property type="entry name" value="EF-hand_7"/>
    <property type="match status" value="1"/>
</dbReference>
<keyword evidence="6" id="KW-0106">Calcium</keyword>
<reference evidence="14" key="1">
    <citation type="submission" date="2017-05" db="EMBL/GenBank/DDBJ databases">
        <authorList>
            <person name="QRISCLOUD D."/>
        </authorList>
    </citation>
    <scope>NUCLEOTIDE SEQUENCE</scope>
</reference>
<evidence type="ECO:0000256" key="9">
    <source>
        <dbReference type="ARBA" id="ARBA00056975"/>
    </source>
</evidence>
<dbReference type="CDD" id="cd16227">
    <property type="entry name" value="EFh_CREC_RCN2_like"/>
    <property type="match status" value="1"/>
</dbReference>
<feature type="signal peptide" evidence="12">
    <location>
        <begin position="1"/>
        <end position="22"/>
    </location>
</feature>
<evidence type="ECO:0000256" key="10">
    <source>
        <dbReference type="ARBA" id="ARBA00063143"/>
    </source>
</evidence>
<evidence type="ECO:0000256" key="12">
    <source>
        <dbReference type="SAM" id="SignalP"/>
    </source>
</evidence>
<organism evidence="14">
    <name type="scientific">Liphistius thaleban</name>
    <dbReference type="NCBI Taxonomy" id="1905330"/>
    <lineage>
        <taxon>Eukaryota</taxon>
        <taxon>Metazoa</taxon>
        <taxon>Ecdysozoa</taxon>
        <taxon>Arthropoda</taxon>
        <taxon>Chelicerata</taxon>
        <taxon>Arachnida</taxon>
        <taxon>Araneae</taxon>
        <taxon>Mesothelae</taxon>
        <taxon>Liphistiidae</taxon>
        <taxon>Liphistius</taxon>
    </lineage>
</organism>
<dbReference type="InterPro" id="IPR018247">
    <property type="entry name" value="EF_Hand_1_Ca_BS"/>
</dbReference>
<evidence type="ECO:0000313" key="14">
    <source>
        <dbReference type="EMBL" id="SNX32767.1"/>
    </source>
</evidence>
<dbReference type="PANTHER" id="PTHR10827">
    <property type="entry name" value="RETICULOCALBIN"/>
    <property type="match status" value="1"/>
</dbReference>
<protein>
    <recommendedName>
        <fullName evidence="11">Reticulocalbin-3</fullName>
    </recommendedName>
</protein>
<dbReference type="Pfam" id="PF13202">
    <property type="entry name" value="EF-hand_5"/>
    <property type="match status" value="1"/>
</dbReference>
<feature type="chain" id="PRO_5020379052" description="Reticulocalbin-3" evidence="12">
    <location>
        <begin position="23"/>
        <end position="333"/>
    </location>
</feature>
<keyword evidence="8" id="KW-0143">Chaperone</keyword>
<dbReference type="PROSITE" id="PS00018">
    <property type="entry name" value="EF_HAND_1"/>
    <property type="match status" value="4"/>
</dbReference>
<keyword evidence="5" id="KW-0256">Endoplasmic reticulum</keyword>
<dbReference type="AlphaFoldDB" id="A0A4Q8K3B0"/>
<evidence type="ECO:0000256" key="1">
    <source>
        <dbReference type="ARBA" id="ARBA00004319"/>
    </source>
</evidence>
<dbReference type="InterPro" id="IPR002048">
    <property type="entry name" value="EF_hand_dom"/>
</dbReference>
<keyword evidence="2" id="KW-0479">Metal-binding</keyword>
<dbReference type="EMBL" id="HAHM01000011">
    <property type="protein sequence ID" value="SNX32767.1"/>
    <property type="molecule type" value="Transcribed_RNA"/>
</dbReference>
<dbReference type="PANTHER" id="PTHR10827:SF95">
    <property type="entry name" value="LD34388P"/>
    <property type="match status" value="1"/>
</dbReference>
<evidence type="ECO:0000256" key="3">
    <source>
        <dbReference type="ARBA" id="ARBA00022729"/>
    </source>
</evidence>
<feature type="domain" description="EF-hand" evidence="13">
    <location>
        <begin position="279"/>
        <end position="314"/>
    </location>
</feature>
<dbReference type="GO" id="GO:0015031">
    <property type="term" value="P:protein transport"/>
    <property type="evidence" value="ECO:0007669"/>
    <property type="project" value="UniProtKB-ARBA"/>
</dbReference>
<dbReference type="GO" id="GO:0005788">
    <property type="term" value="C:endoplasmic reticulum lumen"/>
    <property type="evidence" value="ECO:0007669"/>
    <property type="project" value="UniProtKB-SubCell"/>
</dbReference>
<evidence type="ECO:0000256" key="6">
    <source>
        <dbReference type="ARBA" id="ARBA00022837"/>
    </source>
</evidence>
<feature type="domain" description="EF-hand" evidence="13">
    <location>
        <begin position="80"/>
        <end position="115"/>
    </location>
</feature>
<evidence type="ECO:0000256" key="4">
    <source>
        <dbReference type="ARBA" id="ARBA00022737"/>
    </source>
</evidence>
<comment type="subcellular location">
    <subcellularLocation>
        <location evidence="1">Endoplasmic reticulum lumen</location>
    </subcellularLocation>
</comment>
<accession>A0A4Q8K3B0</accession>
<dbReference type="SMART" id="SM00054">
    <property type="entry name" value="EFh"/>
    <property type="match status" value="5"/>
</dbReference>
<keyword evidence="3 12" id="KW-0732">Signal</keyword>
<evidence type="ECO:0000256" key="11">
    <source>
        <dbReference type="ARBA" id="ARBA00072696"/>
    </source>
</evidence>
<feature type="domain" description="EF-hand" evidence="13">
    <location>
        <begin position="243"/>
        <end position="278"/>
    </location>
</feature>